<reference evidence="2" key="1">
    <citation type="journal article" date="2011" name="BMC Genomics">
        <title>Complete genome sequence of the filamentous anoxygenic phototrophic bacterium Chloroflexus aurantiacus.</title>
        <authorList>
            <person name="Tang K.H."/>
            <person name="Barry K."/>
            <person name="Chertkov O."/>
            <person name="Dalin E."/>
            <person name="Han C.S."/>
            <person name="Hauser L.J."/>
            <person name="Honchak B.M."/>
            <person name="Karbach L.E."/>
            <person name="Land M.L."/>
            <person name="Lapidus A."/>
            <person name="Larimer F.W."/>
            <person name="Mikhailova N."/>
            <person name="Pitluck S."/>
            <person name="Pierson B.K."/>
            <person name="Blankenship R.E."/>
        </authorList>
    </citation>
    <scope>NUCLEOTIDE SEQUENCE [LARGE SCALE GENOMIC DNA]</scope>
    <source>
        <strain evidence="2">ATCC 29366 / DSM 635 / J-10-fl</strain>
    </source>
</reference>
<organism evidence="1 2">
    <name type="scientific">Chloroflexus aurantiacus (strain ATCC 29366 / DSM 635 / J-10-fl)</name>
    <dbReference type="NCBI Taxonomy" id="324602"/>
    <lineage>
        <taxon>Bacteria</taxon>
        <taxon>Bacillati</taxon>
        <taxon>Chloroflexota</taxon>
        <taxon>Chloroflexia</taxon>
        <taxon>Chloroflexales</taxon>
        <taxon>Chloroflexineae</taxon>
        <taxon>Chloroflexaceae</taxon>
        <taxon>Chloroflexus</taxon>
    </lineage>
</organism>
<dbReference type="InParanoid" id="A9WK99"/>
<dbReference type="KEGG" id="cau:Caur_2775"/>
<evidence type="ECO:0000313" key="2">
    <source>
        <dbReference type="Proteomes" id="UP000002008"/>
    </source>
</evidence>
<dbReference type="AlphaFoldDB" id="A9WK99"/>
<dbReference type="PATRIC" id="fig|324602.8.peg.3124"/>
<dbReference type="EMBL" id="CP000909">
    <property type="protein sequence ID" value="ABY35977.1"/>
    <property type="molecule type" value="Genomic_DNA"/>
</dbReference>
<sequence length="289" mass="31331">MTSNGATTTAHADRPLNAHALLERLNEPQTAAALHRLLDHAELLAFSVGAVDSLLQRGDVIADNVAASVHELRAALPDDGGALAAQLMRLSRTLPQLTTTVEQLATLTAQPAFQRLLATLSKPDTLAALDRLLAQSELLAFLVSALDHLLARGDELTENIRLAVEELRTTMNDRTITADKLIDAFIAFLPYFPRLVAVAPNFIEVIERIEPFIASAEFDALLDSGVFHPDTVQLVGEAGNAFVASREALRQEPKPIGLFGLLRALRDPDVQRAAGLIVEFGRRFGRSLK</sequence>
<dbReference type="InterPro" id="IPR012440">
    <property type="entry name" value="DUF1641"/>
</dbReference>
<dbReference type="RefSeq" id="WP_012258630.1">
    <property type="nucleotide sequence ID" value="NC_010175.1"/>
</dbReference>
<dbReference type="EnsemblBacteria" id="ABY35977">
    <property type="protein sequence ID" value="ABY35977"/>
    <property type="gene ID" value="Caur_2775"/>
</dbReference>
<keyword evidence="2" id="KW-1185">Reference proteome</keyword>
<evidence type="ECO:0000313" key="1">
    <source>
        <dbReference type="EMBL" id="ABY35977.1"/>
    </source>
</evidence>
<gene>
    <name evidence="1" type="ordered locus">Caur_2775</name>
</gene>
<name>A9WK99_CHLAA</name>
<proteinExistence type="predicted"/>
<dbReference type="Proteomes" id="UP000002008">
    <property type="component" value="Chromosome"/>
</dbReference>
<dbReference type="HOGENOM" id="CLU_917926_0_0_0"/>
<dbReference type="STRING" id="324602.Caur_2775"/>
<dbReference type="PANTHER" id="PTHR39180">
    <property type="match status" value="1"/>
</dbReference>
<evidence type="ECO:0008006" key="3">
    <source>
        <dbReference type="Google" id="ProtNLM"/>
    </source>
</evidence>
<dbReference type="Pfam" id="PF07849">
    <property type="entry name" value="DUF1641"/>
    <property type="match status" value="1"/>
</dbReference>
<protein>
    <recommendedName>
        <fullName evidence="3">DUF1641 domain-containing protein</fullName>
    </recommendedName>
</protein>
<dbReference type="eggNOG" id="COG2427">
    <property type="taxonomic scope" value="Bacteria"/>
</dbReference>
<dbReference type="PANTHER" id="PTHR39180:SF2">
    <property type="entry name" value="DUF1641 DOMAIN-CONTAINING PROTEIN"/>
    <property type="match status" value="1"/>
</dbReference>
<accession>A9WK99</accession>